<dbReference type="GO" id="GO:0071555">
    <property type="term" value="P:cell wall organization"/>
    <property type="evidence" value="ECO:0007669"/>
    <property type="project" value="UniProtKB-KW"/>
</dbReference>
<dbReference type="RefSeq" id="WP_004156941.1">
    <property type="nucleotide sequence ID" value="NZ_BAYW01000002.1"/>
</dbReference>
<reference evidence="12 13" key="2">
    <citation type="submission" date="2013-04" db="EMBL/GenBank/DDBJ databases">
        <title>Comparative genomics of 12 strains of Erwinia amylovora identifies a pan-genome with a large conserved core and provides insights into host specificity.</title>
        <authorList>
            <person name="Mann R.A."/>
            <person name="Smits T.H.M."/>
            <person name="Buehlmann A."/>
            <person name="Blom J."/>
            <person name="Goesmann A."/>
            <person name="Frey J.E."/>
            <person name="Plummer K.M."/>
            <person name="Beer S.V."/>
            <person name="Luck J."/>
            <person name="Duffy B."/>
            <person name="Rodoni B."/>
        </authorList>
    </citation>
    <scope>NUCLEOTIDE SEQUENCE [LARGE SCALE GENOMIC DNA]</scope>
    <source>
        <strain evidence="13">CFBP 1232</strain>
    </source>
</reference>
<dbReference type="Proteomes" id="UP000013111">
    <property type="component" value="Unassembled WGS sequence"/>
</dbReference>
<name>A0A831A1M6_ERWAM</name>
<dbReference type="PANTHER" id="PTHR37425">
    <property type="match status" value="1"/>
</dbReference>
<gene>
    <name evidence="12" type="ORF">BN437_1400</name>
</gene>
<evidence type="ECO:0000256" key="7">
    <source>
        <dbReference type="ARBA" id="ARBA00022833"/>
    </source>
</evidence>
<keyword evidence="8" id="KW-0482">Metalloprotease</keyword>
<comment type="pathway">
    <text evidence="2">Cell wall biogenesis; cell wall polysaccharide biosynthesis.</text>
</comment>
<dbReference type="EMBL" id="CAPB01000009">
    <property type="protein sequence ID" value="CCO93341.1"/>
    <property type="molecule type" value="Genomic_DNA"/>
</dbReference>
<evidence type="ECO:0000313" key="12">
    <source>
        <dbReference type="EMBL" id="CCO93341.1"/>
    </source>
</evidence>
<accession>A0A831A1M6</accession>
<evidence type="ECO:0000313" key="13">
    <source>
        <dbReference type="Proteomes" id="UP000013111"/>
    </source>
</evidence>
<keyword evidence="7" id="KW-0862">Zinc</keyword>
<comment type="caution">
    <text evidence="12">The sequence shown here is derived from an EMBL/GenBank/DDBJ whole genome shotgun (WGS) entry which is preliminary data.</text>
</comment>
<proteinExistence type="inferred from homology"/>
<keyword evidence="5" id="KW-0732">Signal</keyword>
<evidence type="ECO:0000256" key="8">
    <source>
        <dbReference type="ARBA" id="ARBA00023049"/>
    </source>
</evidence>
<dbReference type="Pfam" id="PF05951">
    <property type="entry name" value="Peptidase_M15_2"/>
    <property type="match status" value="1"/>
</dbReference>
<evidence type="ECO:0000256" key="2">
    <source>
        <dbReference type="ARBA" id="ARBA00004776"/>
    </source>
</evidence>
<keyword evidence="4" id="KW-0479">Metal-binding</keyword>
<evidence type="ECO:0000256" key="5">
    <source>
        <dbReference type="ARBA" id="ARBA00022729"/>
    </source>
</evidence>
<evidence type="ECO:0000256" key="6">
    <source>
        <dbReference type="ARBA" id="ARBA00022801"/>
    </source>
</evidence>
<comment type="similarity">
    <text evidence="10">Belongs to the peptidase M15 family.</text>
</comment>
<keyword evidence="3" id="KW-0645">Protease</keyword>
<dbReference type="PROSITE" id="PS51318">
    <property type="entry name" value="TAT"/>
    <property type="match status" value="1"/>
</dbReference>
<keyword evidence="6" id="KW-0378">Hydrolase</keyword>
<protein>
    <recommendedName>
        <fullName evidence="11">Murein endopeptidase K</fullName>
    </recommendedName>
</protein>
<evidence type="ECO:0000256" key="4">
    <source>
        <dbReference type="ARBA" id="ARBA00022723"/>
    </source>
</evidence>
<organism evidence="12 13">
    <name type="scientific">Erwinia amylovora NBRC 12687 = CFBP 1232</name>
    <dbReference type="NCBI Taxonomy" id="1219359"/>
    <lineage>
        <taxon>Bacteria</taxon>
        <taxon>Pseudomonadati</taxon>
        <taxon>Pseudomonadota</taxon>
        <taxon>Gammaproteobacteria</taxon>
        <taxon>Enterobacterales</taxon>
        <taxon>Erwiniaceae</taxon>
        <taxon>Erwinia</taxon>
    </lineage>
</organism>
<evidence type="ECO:0000256" key="10">
    <source>
        <dbReference type="ARBA" id="ARBA00093448"/>
    </source>
</evidence>
<reference evidence="12 13" key="1">
    <citation type="submission" date="2012-11" db="EMBL/GenBank/DDBJ databases">
        <authorList>
            <person name="Linke B."/>
        </authorList>
    </citation>
    <scope>NUCLEOTIDE SEQUENCE [LARGE SCALE GENOMIC DNA]</scope>
    <source>
        <strain evidence="13">CFBP 1232</strain>
    </source>
</reference>
<dbReference type="GO" id="GO:0046872">
    <property type="term" value="F:metal ion binding"/>
    <property type="evidence" value="ECO:0007669"/>
    <property type="project" value="UniProtKB-KW"/>
</dbReference>
<dbReference type="SUPFAM" id="SSF55166">
    <property type="entry name" value="Hedgehog/DD-peptidase"/>
    <property type="match status" value="1"/>
</dbReference>
<sequence>MDKIDSHRRKWLTLGGAALGVALLPSQAFASLSTARPRMLTLNNLHTGESLKTEFFNGKTYDKSELTRLNHFFRDYRANKSKSIDPHLFDQLFRLQTLLNTRKPVQLISGYRSLATNNMLRERSDGVAKHSYHTLGQAMDFHIEGISLSNIRKAALSLRAGGVGYYPRSNFVHIDTGPVRRW</sequence>
<keyword evidence="9" id="KW-0961">Cell wall biogenesis/degradation</keyword>
<dbReference type="PANTHER" id="PTHR37425:SF1">
    <property type="entry name" value="OUTER MEMBRANE PROTEIN"/>
    <property type="match status" value="1"/>
</dbReference>
<evidence type="ECO:0000256" key="9">
    <source>
        <dbReference type="ARBA" id="ARBA00023316"/>
    </source>
</evidence>
<dbReference type="GO" id="GO:0006508">
    <property type="term" value="P:proteolysis"/>
    <property type="evidence" value="ECO:0007669"/>
    <property type="project" value="UniProtKB-KW"/>
</dbReference>
<dbReference type="GO" id="GO:0008237">
    <property type="term" value="F:metallopeptidase activity"/>
    <property type="evidence" value="ECO:0007669"/>
    <property type="project" value="UniProtKB-KW"/>
</dbReference>
<evidence type="ECO:0000256" key="1">
    <source>
        <dbReference type="ARBA" id="ARBA00001947"/>
    </source>
</evidence>
<comment type="cofactor">
    <cofactor evidence="1">
        <name>Zn(2+)</name>
        <dbReference type="ChEBI" id="CHEBI:29105"/>
    </cofactor>
</comment>
<dbReference type="InterPro" id="IPR010275">
    <property type="entry name" value="MepK"/>
</dbReference>
<dbReference type="InterPro" id="IPR006311">
    <property type="entry name" value="TAT_signal"/>
</dbReference>
<evidence type="ECO:0000256" key="11">
    <source>
        <dbReference type="ARBA" id="ARBA00093666"/>
    </source>
</evidence>
<dbReference type="AlphaFoldDB" id="A0A831A1M6"/>
<evidence type="ECO:0000256" key="3">
    <source>
        <dbReference type="ARBA" id="ARBA00022670"/>
    </source>
</evidence>
<dbReference type="InterPro" id="IPR009045">
    <property type="entry name" value="Zn_M74/Hedgehog-like"/>
</dbReference>
<dbReference type="GeneID" id="97605656"/>
<dbReference type="Gene3D" id="3.30.1380.10">
    <property type="match status" value="1"/>
</dbReference>
<dbReference type="CDD" id="cd14844">
    <property type="entry name" value="Zn-DD-carboxypeptidase_like"/>
    <property type="match status" value="1"/>
</dbReference>